<reference evidence="4" key="1">
    <citation type="journal article" date="2020" name="Stud. Mycol.">
        <title>101 Dothideomycetes genomes: a test case for predicting lifestyles and emergence of pathogens.</title>
        <authorList>
            <person name="Haridas S."/>
            <person name="Albert R."/>
            <person name="Binder M."/>
            <person name="Bloem J."/>
            <person name="Labutti K."/>
            <person name="Salamov A."/>
            <person name="Andreopoulos B."/>
            <person name="Baker S."/>
            <person name="Barry K."/>
            <person name="Bills G."/>
            <person name="Bluhm B."/>
            <person name="Cannon C."/>
            <person name="Castanera R."/>
            <person name="Culley D."/>
            <person name="Daum C."/>
            <person name="Ezra D."/>
            <person name="Gonzalez J."/>
            <person name="Henrissat B."/>
            <person name="Kuo A."/>
            <person name="Liang C."/>
            <person name="Lipzen A."/>
            <person name="Lutzoni F."/>
            <person name="Magnuson J."/>
            <person name="Mondo S."/>
            <person name="Nolan M."/>
            <person name="Ohm R."/>
            <person name="Pangilinan J."/>
            <person name="Park H.-J."/>
            <person name="Ramirez L."/>
            <person name="Alfaro M."/>
            <person name="Sun H."/>
            <person name="Tritt A."/>
            <person name="Yoshinaga Y."/>
            <person name="Zwiers L.-H."/>
            <person name="Turgeon B."/>
            <person name="Goodwin S."/>
            <person name="Spatafora J."/>
            <person name="Crous P."/>
            <person name="Grigoriev I."/>
        </authorList>
    </citation>
    <scope>NUCLEOTIDE SEQUENCE</scope>
    <source>
        <strain evidence="4">CBS 121410</strain>
    </source>
</reference>
<evidence type="ECO:0000256" key="1">
    <source>
        <dbReference type="ARBA" id="ARBA00022737"/>
    </source>
</evidence>
<dbReference type="Gene3D" id="2.120.10.80">
    <property type="entry name" value="Kelch-type beta propeller"/>
    <property type="match status" value="2"/>
</dbReference>
<protein>
    <submittedName>
        <fullName evidence="4">Galactose oxidase</fullName>
    </submittedName>
</protein>
<dbReference type="InterPro" id="IPR006652">
    <property type="entry name" value="Kelch_1"/>
</dbReference>
<accession>A0A9P4HV60</accession>
<keyword evidence="2" id="KW-0408">Iron</keyword>
<dbReference type="PANTHER" id="PTHR47435">
    <property type="entry name" value="KELCH REPEAT PROTEIN (AFU_ORTHOLOGUE AFUA_5G12780)"/>
    <property type="match status" value="1"/>
</dbReference>
<dbReference type="SUPFAM" id="SSF117281">
    <property type="entry name" value="Kelch motif"/>
    <property type="match status" value="1"/>
</dbReference>
<feature type="compositionally biased region" description="Pro residues" evidence="3">
    <location>
        <begin position="182"/>
        <end position="198"/>
    </location>
</feature>
<dbReference type="OrthoDB" id="10250130at2759"/>
<feature type="region of interest" description="Disordered" evidence="3">
    <location>
        <begin position="151"/>
        <end position="208"/>
    </location>
</feature>
<keyword evidence="1" id="KW-0677">Repeat</keyword>
<evidence type="ECO:0000313" key="4">
    <source>
        <dbReference type="EMBL" id="KAF2086629.1"/>
    </source>
</evidence>
<dbReference type="InterPro" id="IPR015915">
    <property type="entry name" value="Kelch-typ_b-propeller"/>
</dbReference>
<organism evidence="4 5">
    <name type="scientific">Saccharata proteae CBS 121410</name>
    <dbReference type="NCBI Taxonomy" id="1314787"/>
    <lineage>
        <taxon>Eukaryota</taxon>
        <taxon>Fungi</taxon>
        <taxon>Dikarya</taxon>
        <taxon>Ascomycota</taxon>
        <taxon>Pezizomycotina</taxon>
        <taxon>Dothideomycetes</taxon>
        <taxon>Dothideomycetes incertae sedis</taxon>
        <taxon>Botryosphaeriales</taxon>
        <taxon>Saccharataceae</taxon>
        <taxon>Saccharata</taxon>
    </lineage>
</organism>
<proteinExistence type="predicted"/>
<name>A0A9P4HV60_9PEZI</name>
<dbReference type="GO" id="GO:0019760">
    <property type="term" value="P:glucosinolate metabolic process"/>
    <property type="evidence" value="ECO:0007669"/>
    <property type="project" value="UniProtKB-ARBA"/>
</dbReference>
<dbReference type="Proteomes" id="UP000799776">
    <property type="component" value="Unassembled WGS sequence"/>
</dbReference>
<evidence type="ECO:0000256" key="3">
    <source>
        <dbReference type="SAM" id="MobiDB-lite"/>
    </source>
</evidence>
<gene>
    <name evidence="4" type="ORF">K490DRAFT_66412</name>
</gene>
<feature type="compositionally biased region" description="Low complexity" evidence="3">
    <location>
        <begin position="151"/>
        <end position="164"/>
    </location>
</feature>
<evidence type="ECO:0000256" key="2">
    <source>
        <dbReference type="ARBA" id="ARBA00023004"/>
    </source>
</evidence>
<dbReference type="PANTHER" id="PTHR47435:SF4">
    <property type="entry name" value="KELCH REPEAT PROTEIN (AFU_ORTHOLOGUE AFUA_5G12780)"/>
    <property type="match status" value="1"/>
</dbReference>
<dbReference type="EMBL" id="ML978723">
    <property type="protein sequence ID" value="KAF2086629.1"/>
    <property type="molecule type" value="Genomic_DNA"/>
</dbReference>
<sequence>MVEPAAAGALYAAEHFLEGAVAFAKGIIHPTLPLRATFTQITSAPLPRTCHTISVVKGRAYIFGGEGPDGQLVDNDMHVVILPSSGVLEADYTSIKARPGPEGGSVPSARKNHTAAIVGDSIFIYGGEVADPATEQPGGIVWVFSTTTNTWTSLSSSPPSDTTPVPSPRSHHTSAASEEPVPQTPKPTPVPLPQQPPDPAKHVPEPPAPESWGTIFIYGGMAADEEVLSDLWALDIRSRTWTPLPAPPGPGRHGASIAVEGSRLYLFGGTNDAKPIPGTMSYLDVSGLWKFAESGGRPGRTMSSVWEEVAVPEDRGPGARLGAPLLNVTTGQGRHYLLLVGGQRDPHALRETRLDDEGGDAPETKAEAAAAAAAFPISTPSSSGFLDDVWVYQLPSAAASAASAKDATRNTIKMDTRETHFAEVAYRYVDAAGDVVEERPAALSGSKGMGARAGFAAAKGTEVDGASVVVWGGRGVDGEVLGDGWLVTVDR</sequence>
<evidence type="ECO:0000313" key="5">
    <source>
        <dbReference type="Proteomes" id="UP000799776"/>
    </source>
</evidence>
<comment type="caution">
    <text evidence="4">The sequence shown here is derived from an EMBL/GenBank/DDBJ whole genome shotgun (WGS) entry which is preliminary data.</text>
</comment>
<dbReference type="AlphaFoldDB" id="A0A9P4HV60"/>
<keyword evidence="5" id="KW-1185">Reference proteome</keyword>
<dbReference type="Pfam" id="PF24681">
    <property type="entry name" value="Kelch_KLHDC2_KLHL20_DRC7"/>
    <property type="match status" value="1"/>
</dbReference>
<dbReference type="Pfam" id="PF01344">
    <property type="entry name" value="Kelch_1"/>
    <property type="match status" value="1"/>
</dbReference>